<keyword evidence="2 9" id="KW-1003">Cell membrane</keyword>
<comment type="pathway">
    <text evidence="1 9">Cofactor biosynthesis; ubiquinone biosynthesis.</text>
</comment>
<dbReference type="GO" id="GO:0046872">
    <property type="term" value="F:metal ion binding"/>
    <property type="evidence" value="ECO:0007669"/>
    <property type="project" value="UniProtKB-KW"/>
</dbReference>
<dbReference type="GO" id="GO:0006744">
    <property type="term" value="P:ubiquinone biosynthetic process"/>
    <property type="evidence" value="ECO:0007669"/>
    <property type="project" value="UniProtKB-UniRule"/>
</dbReference>
<evidence type="ECO:0000256" key="5">
    <source>
        <dbReference type="ARBA" id="ARBA00023002"/>
    </source>
</evidence>
<reference evidence="11 12" key="1">
    <citation type="submission" date="2016-10" db="EMBL/GenBank/DDBJ databases">
        <authorList>
            <person name="de Groot N.N."/>
        </authorList>
    </citation>
    <scope>NUCLEOTIDE SEQUENCE [LARGE SCALE GENOMIC DNA]</scope>
    <source>
        <strain evidence="11 12">DSM 23609</strain>
    </source>
</reference>
<dbReference type="InterPro" id="IPR012347">
    <property type="entry name" value="Ferritin-like"/>
</dbReference>
<evidence type="ECO:0000256" key="7">
    <source>
        <dbReference type="ARBA" id="ARBA00023033"/>
    </source>
</evidence>
<feature type="binding site" evidence="9">
    <location>
        <position position="63"/>
    </location>
    <ligand>
        <name>Fe cation</name>
        <dbReference type="ChEBI" id="CHEBI:24875"/>
        <label>1</label>
    </ligand>
</feature>
<comment type="catalytic activity">
    <reaction evidence="9">
        <text>a 5-methoxy-2-methyl-3-(all-trans-polyprenyl)benzene-1,4-diol + AH2 + O2 = a 3-demethylubiquinol + A + H2O</text>
        <dbReference type="Rhea" id="RHEA:50908"/>
        <dbReference type="Rhea" id="RHEA-COMP:10859"/>
        <dbReference type="Rhea" id="RHEA-COMP:10914"/>
        <dbReference type="ChEBI" id="CHEBI:13193"/>
        <dbReference type="ChEBI" id="CHEBI:15377"/>
        <dbReference type="ChEBI" id="CHEBI:15379"/>
        <dbReference type="ChEBI" id="CHEBI:17499"/>
        <dbReference type="ChEBI" id="CHEBI:84167"/>
        <dbReference type="ChEBI" id="CHEBI:84422"/>
        <dbReference type="EC" id="1.14.99.60"/>
    </reaction>
</comment>
<dbReference type="Gene3D" id="1.20.1260.10">
    <property type="match status" value="1"/>
</dbReference>
<proteinExistence type="inferred from homology"/>
<organism evidence="11 12">
    <name type="scientific">Fontimonas thermophila</name>
    <dbReference type="NCBI Taxonomy" id="1076937"/>
    <lineage>
        <taxon>Bacteria</taxon>
        <taxon>Pseudomonadati</taxon>
        <taxon>Pseudomonadota</taxon>
        <taxon>Gammaproteobacteria</taxon>
        <taxon>Nevskiales</taxon>
        <taxon>Nevskiaceae</taxon>
        <taxon>Fontimonas</taxon>
    </lineage>
</organism>
<sequence>MDRVLSHTDRLLAALGRRLARLAETAGSSAGRENPAPAGPDAPLDAATRRHIAGLMRVNHAGEVAAQALYHGQAFVARSERTRAHLLAAAREEQDHLRWCEERLRELGDRPSRLQPLWYAGSFVIGAAAGLAGDHWSLGFIDETERQVSEHLSEHLAQLPPQDTKSRAILERMRADEERHGRDAREAGGRALPVPVRGLMRQIARVMKFGAYRL</sequence>
<feature type="binding site" evidence="9">
    <location>
        <position position="177"/>
    </location>
    <ligand>
        <name>Fe cation</name>
        <dbReference type="ChEBI" id="CHEBI:24875"/>
        <label>1</label>
    </ligand>
</feature>
<dbReference type="NCBIfam" id="NF033656">
    <property type="entry name" value="DMQ_monoox_COQ7"/>
    <property type="match status" value="1"/>
</dbReference>
<feature type="binding site" evidence="9">
    <location>
        <position position="145"/>
    </location>
    <ligand>
        <name>Fe cation</name>
        <dbReference type="ChEBI" id="CHEBI:24875"/>
        <label>2</label>
    </ligand>
</feature>
<comment type="similarity">
    <text evidence="9">Belongs to the COQ7 family.</text>
</comment>
<evidence type="ECO:0000313" key="12">
    <source>
        <dbReference type="Proteomes" id="UP000199771"/>
    </source>
</evidence>
<dbReference type="STRING" id="1076937.SAMN04488120_105170"/>
<feature type="binding site" evidence="9">
    <location>
        <position position="96"/>
    </location>
    <ligand>
        <name>Fe cation</name>
        <dbReference type="ChEBI" id="CHEBI:24875"/>
        <label>1</label>
    </ligand>
</feature>
<dbReference type="HAMAP" id="MF_01658">
    <property type="entry name" value="COQ7"/>
    <property type="match status" value="1"/>
</dbReference>
<dbReference type="GO" id="GO:0008682">
    <property type="term" value="F:3-demethoxyubiquinol 3-hydroxylase activity"/>
    <property type="evidence" value="ECO:0007669"/>
    <property type="project" value="UniProtKB-EC"/>
</dbReference>
<dbReference type="EC" id="1.14.99.60" evidence="9"/>
<comment type="subcellular location">
    <subcellularLocation>
        <location evidence="9">Cell membrane</location>
        <topology evidence="9">Peripheral membrane protein</topology>
    </subcellularLocation>
</comment>
<evidence type="ECO:0000313" key="11">
    <source>
        <dbReference type="EMBL" id="SFF48831.1"/>
    </source>
</evidence>
<keyword evidence="7 9" id="KW-0503">Monooxygenase</keyword>
<feature type="binding site" evidence="9">
    <location>
        <position position="180"/>
    </location>
    <ligand>
        <name>Fe cation</name>
        <dbReference type="ChEBI" id="CHEBI:24875"/>
        <label>2</label>
    </ligand>
</feature>
<dbReference type="PANTHER" id="PTHR11237">
    <property type="entry name" value="COENZYME Q10 BIOSYNTHESIS PROTEIN 7"/>
    <property type="match status" value="1"/>
</dbReference>
<feature type="binding site" evidence="9">
    <location>
        <position position="93"/>
    </location>
    <ligand>
        <name>Fe cation</name>
        <dbReference type="ChEBI" id="CHEBI:24875"/>
        <label>2</label>
    </ligand>
</feature>
<dbReference type="PANTHER" id="PTHR11237:SF4">
    <property type="entry name" value="5-DEMETHOXYUBIQUINONE HYDROXYLASE, MITOCHONDRIAL"/>
    <property type="match status" value="1"/>
</dbReference>
<evidence type="ECO:0000256" key="8">
    <source>
        <dbReference type="ARBA" id="ARBA00023136"/>
    </source>
</evidence>
<gene>
    <name evidence="9" type="primary">coq7</name>
    <name evidence="11" type="ORF">SAMN04488120_105170</name>
</gene>
<dbReference type="RefSeq" id="WP_091533312.1">
    <property type="nucleotide sequence ID" value="NZ_FOOC01000005.1"/>
</dbReference>
<feature type="compositionally biased region" description="Low complexity" evidence="10">
    <location>
        <begin position="35"/>
        <end position="44"/>
    </location>
</feature>
<evidence type="ECO:0000256" key="9">
    <source>
        <dbReference type="HAMAP-Rule" id="MF_01658"/>
    </source>
</evidence>
<dbReference type="AlphaFoldDB" id="A0A1I2J7Z0"/>
<dbReference type="SUPFAM" id="SSF47240">
    <property type="entry name" value="Ferritin-like"/>
    <property type="match status" value="1"/>
</dbReference>
<evidence type="ECO:0000256" key="1">
    <source>
        <dbReference type="ARBA" id="ARBA00004749"/>
    </source>
</evidence>
<name>A0A1I2J7Z0_9GAMM</name>
<evidence type="ECO:0000256" key="2">
    <source>
        <dbReference type="ARBA" id="ARBA00022475"/>
    </source>
</evidence>
<evidence type="ECO:0000256" key="10">
    <source>
        <dbReference type="SAM" id="MobiDB-lite"/>
    </source>
</evidence>
<dbReference type="InterPro" id="IPR047809">
    <property type="entry name" value="COQ7_proteobact"/>
</dbReference>
<dbReference type="InterPro" id="IPR009078">
    <property type="entry name" value="Ferritin-like_SF"/>
</dbReference>
<dbReference type="Proteomes" id="UP000199771">
    <property type="component" value="Unassembled WGS sequence"/>
</dbReference>
<comment type="function">
    <text evidence="9">Catalyzes the hydroxylation of 2-nonaprenyl-3-methyl-6-methoxy-1,4-benzoquinol during ubiquinone biosynthesis.</text>
</comment>
<keyword evidence="11" id="KW-0830">Ubiquinone</keyword>
<dbReference type="UniPathway" id="UPA00232"/>
<dbReference type="InterPro" id="IPR011566">
    <property type="entry name" value="Ubq_synth_Coq7"/>
</dbReference>
<keyword evidence="3 9" id="KW-0831">Ubiquinone biosynthesis</keyword>
<dbReference type="Pfam" id="PF03232">
    <property type="entry name" value="COQ7"/>
    <property type="match status" value="1"/>
</dbReference>
<keyword evidence="8 9" id="KW-0472">Membrane</keyword>
<evidence type="ECO:0000256" key="3">
    <source>
        <dbReference type="ARBA" id="ARBA00022688"/>
    </source>
</evidence>
<dbReference type="CDD" id="cd01042">
    <property type="entry name" value="DMQH"/>
    <property type="match status" value="1"/>
</dbReference>
<dbReference type="EMBL" id="FOOC01000005">
    <property type="protein sequence ID" value="SFF48831.1"/>
    <property type="molecule type" value="Genomic_DNA"/>
</dbReference>
<keyword evidence="4 9" id="KW-0479">Metal-binding</keyword>
<dbReference type="OrthoDB" id="5192789at2"/>
<dbReference type="GO" id="GO:0005886">
    <property type="term" value="C:plasma membrane"/>
    <property type="evidence" value="ECO:0007669"/>
    <property type="project" value="UniProtKB-SubCell"/>
</dbReference>
<protein>
    <recommendedName>
        <fullName evidence="9">3-demethoxyubiquinol 3-hydroxylase</fullName>
        <shortName evidence="9">DMQ hydroxylase</shortName>
        <ecNumber evidence="9">1.14.99.60</ecNumber>
    </recommendedName>
    <alternativeName>
        <fullName evidence="9">2-nonaprenyl-3-methyl-6-methoxy-1,4-benzoquinol hydroxylase</fullName>
    </alternativeName>
</protein>
<keyword evidence="12" id="KW-1185">Reference proteome</keyword>
<evidence type="ECO:0000256" key="4">
    <source>
        <dbReference type="ARBA" id="ARBA00022723"/>
    </source>
</evidence>
<keyword evidence="5 9" id="KW-0560">Oxidoreductase</keyword>
<feature type="region of interest" description="Disordered" evidence="10">
    <location>
        <begin position="25"/>
        <end position="44"/>
    </location>
</feature>
<evidence type="ECO:0000256" key="6">
    <source>
        <dbReference type="ARBA" id="ARBA00023004"/>
    </source>
</evidence>
<keyword evidence="6 9" id="KW-0408">Iron</keyword>
<feature type="binding site" evidence="9">
    <location>
        <position position="177"/>
    </location>
    <ligand>
        <name>Fe cation</name>
        <dbReference type="ChEBI" id="CHEBI:24875"/>
        <label>2</label>
    </ligand>
</feature>
<feature type="binding site" evidence="9">
    <location>
        <position position="93"/>
    </location>
    <ligand>
        <name>Fe cation</name>
        <dbReference type="ChEBI" id="CHEBI:24875"/>
        <label>1</label>
    </ligand>
</feature>
<accession>A0A1I2J7Z0</accession>
<comment type="cofactor">
    <cofactor evidence="9">
        <name>Fe cation</name>
        <dbReference type="ChEBI" id="CHEBI:24875"/>
    </cofactor>
    <text evidence="9">Binds 2 iron ions per subunit.</text>
</comment>